<evidence type="ECO:0000256" key="7">
    <source>
        <dbReference type="ARBA" id="ARBA00022840"/>
    </source>
</evidence>
<dbReference type="OrthoDB" id="9809438at2"/>
<evidence type="ECO:0000256" key="6">
    <source>
        <dbReference type="ARBA" id="ARBA00022777"/>
    </source>
</evidence>
<comment type="pathway">
    <text evidence="9">Isoprenoid biosynthesis; isopentenyl diphosphate biosynthesis via DXP pathway; isopentenyl diphosphate from 1-deoxy-D-xylulose 5-phosphate: step 3/6.</text>
</comment>
<dbReference type="UniPathway" id="UPA00056">
    <property type="reaction ID" value="UER00094"/>
</dbReference>
<dbReference type="Proteomes" id="UP000001029">
    <property type="component" value="Chromosome"/>
</dbReference>
<evidence type="ECO:0000313" key="12">
    <source>
        <dbReference type="EMBL" id="ACC98057.1"/>
    </source>
</evidence>
<gene>
    <name evidence="9" type="primary">ispE</name>
    <name evidence="12" type="ordered locus">Emin_0501</name>
</gene>
<dbReference type="PANTHER" id="PTHR43527:SF2">
    <property type="entry name" value="4-DIPHOSPHOCYTIDYL-2-C-METHYL-D-ERYTHRITOL KINASE, CHLOROPLASTIC"/>
    <property type="match status" value="1"/>
</dbReference>
<evidence type="ECO:0000256" key="1">
    <source>
        <dbReference type="ARBA" id="ARBA00009684"/>
    </source>
</evidence>
<evidence type="ECO:0000259" key="10">
    <source>
        <dbReference type="Pfam" id="PF00288"/>
    </source>
</evidence>
<feature type="active site" evidence="9">
    <location>
        <position position="142"/>
    </location>
</feature>
<dbReference type="AlphaFoldDB" id="B2KCD6"/>
<keyword evidence="6 9" id="KW-0418">Kinase</keyword>
<dbReference type="InterPro" id="IPR014721">
    <property type="entry name" value="Ribsml_uS5_D2-typ_fold_subgr"/>
</dbReference>
<keyword evidence="7 9" id="KW-0067">ATP-binding</keyword>
<proteinExistence type="inferred from homology"/>
<dbReference type="InterPro" id="IPR004424">
    <property type="entry name" value="IspE"/>
</dbReference>
<dbReference type="GO" id="GO:0019288">
    <property type="term" value="P:isopentenyl diphosphate biosynthetic process, methylerythritol 4-phosphate pathway"/>
    <property type="evidence" value="ECO:0007669"/>
    <property type="project" value="UniProtKB-UniRule"/>
</dbReference>
<dbReference type="GO" id="GO:0016114">
    <property type="term" value="P:terpenoid biosynthetic process"/>
    <property type="evidence" value="ECO:0007669"/>
    <property type="project" value="UniProtKB-UniRule"/>
</dbReference>
<dbReference type="HAMAP" id="MF_00061">
    <property type="entry name" value="IspE"/>
    <property type="match status" value="1"/>
</dbReference>
<organism evidence="12 13">
    <name type="scientific">Elusimicrobium minutum (strain Pei191)</name>
    <dbReference type="NCBI Taxonomy" id="445932"/>
    <lineage>
        <taxon>Bacteria</taxon>
        <taxon>Pseudomonadati</taxon>
        <taxon>Elusimicrobiota</taxon>
        <taxon>Elusimicrobia</taxon>
        <taxon>Elusimicrobiales</taxon>
        <taxon>Elusimicrobiaceae</taxon>
        <taxon>Elusimicrobium</taxon>
    </lineage>
</organism>
<dbReference type="RefSeq" id="WP_012414672.1">
    <property type="nucleotide sequence ID" value="NC_010644.1"/>
</dbReference>
<dbReference type="GO" id="GO:0050515">
    <property type="term" value="F:4-(cytidine 5'-diphospho)-2-C-methyl-D-erythritol kinase activity"/>
    <property type="evidence" value="ECO:0007669"/>
    <property type="project" value="UniProtKB-UniRule"/>
</dbReference>
<keyword evidence="4 9" id="KW-0808">Transferase</keyword>
<dbReference type="SUPFAM" id="SSF55060">
    <property type="entry name" value="GHMP Kinase, C-terminal domain"/>
    <property type="match status" value="1"/>
</dbReference>
<evidence type="ECO:0000256" key="9">
    <source>
        <dbReference type="HAMAP-Rule" id="MF_00061"/>
    </source>
</evidence>
<evidence type="ECO:0000256" key="8">
    <source>
        <dbReference type="ARBA" id="ARBA00032554"/>
    </source>
</evidence>
<dbReference type="Pfam" id="PF08544">
    <property type="entry name" value="GHMP_kinases_C"/>
    <property type="match status" value="1"/>
</dbReference>
<dbReference type="SUPFAM" id="SSF54211">
    <property type="entry name" value="Ribosomal protein S5 domain 2-like"/>
    <property type="match status" value="1"/>
</dbReference>
<dbReference type="InterPro" id="IPR036554">
    <property type="entry name" value="GHMP_kinase_C_sf"/>
</dbReference>
<dbReference type="InterPro" id="IPR013750">
    <property type="entry name" value="GHMP_kinase_C_dom"/>
</dbReference>
<accession>B2KCD6</accession>
<evidence type="ECO:0000256" key="5">
    <source>
        <dbReference type="ARBA" id="ARBA00022741"/>
    </source>
</evidence>
<feature type="domain" description="GHMP kinase N-terminal" evidence="10">
    <location>
        <begin position="74"/>
        <end position="148"/>
    </location>
</feature>
<evidence type="ECO:0000256" key="3">
    <source>
        <dbReference type="ARBA" id="ARBA00017473"/>
    </source>
</evidence>
<dbReference type="HOGENOM" id="CLU_053057_3_0_0"/>
<sequence>MNEASLKIFCPAKINLFLEIVSKLPNGYHELQTIFAKLDFGDNILLTLSPSDKTEINLKITGPYGHAITADADNLVYKAAQRFFEFTGISAKCDISLEKNIPTGAGLGGGSSDAGCLLRTFCNHYKTDFTMLVPLAAKLGADVALFLYDEPVLKGEGIGEKLTPLKIKDALPYVVLSYPDTHISTKDVFDRLKVGSKEEILTNLAKLDKIIAGLTEGSAWEKYIYNRLEDYVLPFSKPVLELKKLMQTLGAKNIMMSGSGSTVFSLFDSSSDACAFAEKLINRGCVAVKTQLWRGLYNENY</sequence>
<feature type="domain" description="GHMP kinase C-terminal" evidence="11">
    <location>
        <begin position="220"/>
        <end position="282"/>
    </location>
</feature>
<evidence type="ECO:0000256" key="2">
    <source>
        <dbReference type="ARBA" id="ARBA00012052"/>
    </source>
</evidence>
<keyword evidence="13" id="KW-1185">Reference proteome</keyword>
<dbReference type="Pfam" id="PF00288">
    <property type="entry name" value="GHMP_kinases_N"/>
    <property type="match status" value="1"/>
</dbReference>
<keyword evidence="5 9" id="KW-0547">Nucleotide-binding</keyword>
<dbReference type="InterPro" id="IPR006204">
    <property type="entry name" value="GHMP_kinase_N_dom"/>
</dbReference>
<protein>
    <recommendedName>
        <fullName evidence="3 9">4-diphosphocytidyl-2-C-methyl-D-erythritol kinase</fullName>
        <shortName evidence="9">CMK</shortName>
        <ecNumber evidence="2 9">2.7.1.148</ecNumber>
    </recommendedName>
    <alternativeName>
        <fullName evidence="8 9">4-(cytidine-5'-diphospho)-2-C-methyl-D-erythritol kinase</fullName>
    </alternativeName>
</protein>
<comment type="similarity">
    <text evidence="1 9">Belongs to the GHMP kinase family. IspE subfamily.</text>
</comment>
<dbReference type="KEGG" id="emi:Emin_0501"/>
<dbReference type="Gene3D" id="3.30.230.10">
    <property type="match status" value="1"/>
</dbReference>
<comment type="catalytic activity">
    <reaction evidence="9">
        <text>4-CDP-2-C-methyl-D-erythritol + ATP = 4-CDP-2-C-methyl-D-erythritol 2-phosphate + ADP + H(+)</text>
        <dbReference type="Rhea" id="RHEA:18437"/>
        <dbReference type="ChEBI" id="CHEBI:15378"/>
        <dbReference type="ChEBI" id="CHEBI:30616"/>
        <dbReference type="ChEBI" id="CHEBI:57823"/>
        <dbReference type="ChEBI" id="CHEBI:57919"/>
        <dbReference type="ChEBI" id="CHEBI:456216"/>
        <dbReference type="EC" id="2.7.1.148"/>
    </reaction>
</comment>
<feature type="active site" evidence="9">
    <location>
        <position position="13"/>
    </location>
</feature>
<comment type="function">
    <text evidence="9">Catalyzes the phosphorylation of the position 2 hydroxy group of 4-diphosphocytidyl-2C-methyl-D-erythritol.</text>
</comment>
<dbReference type="PIRSF" id="PIRSF010376">
    <property type="entry name" value="IspE"/>
    <property type="match status" value="1"/>
</dbReference>
<dbReference type="GO" id="GO:0005524">
    <property type="term" value="F:ATP binding"/>
    <property type="evidence" value="ECO:0007669"/>
    <property type="project" value="UniProtKB-UniRule"/>
</dbReference>
<dbReference type="EMBL" id="CP001055">
    <property type="protein sequence ID" value="ACC98057.1"/>
    <property type="molecule type" value="Genomic_DNA"/>
</dbReference>
<dbReference type="NCBIfam" id="TIGR00154">
    <property type="entry name" value="ispE"/>
    <property type="match status" value="1"/>
</dbReference>
<dbReference type="EC" id="2.7.1.148" evidence="2 9"/>
<evidence type="ECO:0000313" key="13">
    <source>
        <dbReference type="Proteomes" id="UP000001029"/>
    </source>
</evidence>
<dbReference type="STRING" id="445932.Emin_0501"/>
<dbReference type="InterPro" id="IPR020568">
    <property type="entry name" value="Ribosomal_Su5_D2-typ_SF"/>
</dbReference>
<dbReference type="PANTHER" id="PTHR43527">
    <property type="entry name" value="4-DIPHOSPHOCYTIDYL-2-C-METHYL-D-ERYTHRITOL KINASE, CHLOROPLASTIC"/>
    <property type="match status" value="1"/>
</dbReference>
<keyword evidence="9" id="KW-0414">Isoprene biosynthesis</keyword>
<feature type="binding site" evidence="9">
    <location>
        <begin position="102"/>
        <end position="112"/>
    </location>
    <ligand>
        <name>ATP</name>
        <dbReference type="ChEBI" id="CHEBI:30616"/>
    </ligand>
</feature>
<dbReference type="Gene3D" id="3.30.70.890">
    <property type="entry name" value="GHMP kinase, C-terminal domain"/>
    <property type="match status" value="1"/>
</dbReference>
<evidence type="ECO:0000256" key="4">
    <source>
        <dbReference type="ARBA" id="ARBA00022679"/>
    </source>
</evidence>
<evidence type="ECO:0000259" key="11">
    <source>
        <dbReference type="Pfam" id="PF08544"/>
    </source>
</evidence>
<name>B2KCD6_ELUMP</name>
<reference evidence="12 13" key="1">
    <citation type="journal article" date="2009" name="Appl. Environ. Microbiol.">
        <title>Genomic analysis of 'Elusimicrobium minutum,' the first cultivated representative of the phylum 'Elusimicrobia' (formerly termite group 1).</title>
        <authorList>
            <person name="Herlemann D.P.R."/>
            <person name="Geissinger O."/>
            <person name="Ikeda-Ohtsubo W."/>
            <person name="Kunin V."/>
            <person name="Sun H."/>
            <person name="Lapidus A."/>
            <person name="Hugenholtz P."/>
            <person name="Brune A."/>
        </authorList>
    </citation>
    <scope>NUCLEOTIDE SEQUENCE [LARGE SCALE GENOMIC DNA]</scope>
    <source>
        <strain evidence="12 13">Pei191</strain>
    </source>
</reference>